<dbReference type="Pfam" id="PF05239">
    <property type="entry name" value="PRC"/>
    <property type="match status" value="1"/>
</dbReference>
<reference evidence="2 3" key="1">
    <citation type="submission" date="2018-03" db="EMBL/GenBank/DDBJ databases">
        <title>Genomic Encyclopedia of Archaeal and Bacterial Type Strains, Phase II (KMG-II): from individual species to whole genera.</title>
        <authorList>
            <person name="Goeker M."/>
        </authorList>
    </citation>
    <scope>NUCLEOTIDE SEQUENCE [LARGE SCALE GENOMIC DNA]</scope>
    <source>
        <strain evidence="2 3">DSM 19711</strain>
    </source>
</reference>
<dbReference type="SUPFAM" id="SSF50346">
    <property type="entry name" value="PRC-barrel domain"/>
    <property type="match status" value="1"/>
</dbReference>
<protein>
    <submittedName>
        <fullName evidence="2">PRC-barrel domain protein</fullName>
    </submittedName>
</protein>
<keyword evidence="3" id="KW-1185">Reference proteome</keyword>
<proteinExistence type="predicted"/>
<dbReference type="InterPro" id="IPR027275">
    <property type="entry name" value="PRC-brl_dom"/>
</dbReference>
<dbReference type="EMBL" id="PVZF01000012">
    <property type="protein sequence ID" value="PRY11720.1"/>
    <property type="molecule type" value="Genomic_DNA"/>
</dbReference>
<dbReference type="Proteomes" id="UP000238083">
    <property type="component" value="Unassembled WGS sequence"/>
</dbReference>
<sequence>MIAMTILVQDLNQWKGAAVLDVSDAKIGTLSSVYVDAATDEWLFAAVETGVVGFKKVVLVPLDGAAVGRHDIRVAFPKETVKASPSFGTDEELGPDDEPRIYAAYAMEYSAADTPSGRHLARR</sequence>
<dbReference type="InterPro" id="IPR011033">
    <property type="entry name" value="PRC_barrel-like_sf"/>
</dbReference>
<organism evidence="2 3">
    <name type="scientific">Kineococcus rhizosphaerae</name>
    <dbReference type="NCBI Taxonomy" id="559628"/>
    <lineage>
        <taxon>Bacteria</taxon>
        <taxon>Bacillati</taxon>
        <taxon>Actinomycetota</taxon>
        <taxon>Actinomycetes</taxon>
        <taxon>Kineosporiales</taxon>
        <taxon>Kineosporiaceae</taxon>
        <taxon>Kineococcus</taxon>
    </lineage>
</organism>
<comment type="caution">
    <text evidence="2">The sequence shown here is derived from an EMBL/GenBank/DDBJ whole genome shotgun (WGS) entry which is preliminary data.</text>
</comment>
<evidence type="ECO:0000259" key="1">
    <source>
        <dbReference type="Pfam" id="PF05239"/>
    </source>
</evidence>
<feature type="domain" description="PRC-barrel" evidence="1">
    <location>
        <begin position="12"/>
        <end position="80"/>
    </location>
</feature>
<evidence type="ECO:0000313" key="3">
    <source>
        <dbReference type="Proteomes" id="UP000238083"/>
    </source>
</evidence>
<gene>
    <name evidence="2" type="ORF">CLV37_11218</name>
</gene>
<dbReference type="GO" id="GO:0030077">
    <property type="term" value="C:plasma membrane light-harvesting complex"/>
    <property type="evidence" value="ECO:0007669"/>
    <property type="project" value="InterPro"/>
</dbReference>
<accession>A0A2T0QYW5</accession>
<name>A0A2T0QYW5_9ACTN</name>
<dbReference type="Gene3D" id="3.90.50.10">
    <property type="entry name" value="Photosynthetic Reaction Center, subunit H, domain 2"/>
    <property type="match status" value="1"/>
</dbReference>
<dbReference type="GO" id="GO:0019684">
    <property type="term" value="P:photosynthesis, light reaction"/>
    <property type="evidence" value="ECO:0007669"/>
    <property type="project" value="InterPro"/>
</dbReference>
<dbReference type="AlphaFoldDB" id="A0A2T0QYW5"/>
<evidence type="ECO:0000313" key="2">
    <source>
        <dbReference type="EMBL" id="PRY11720.1"/>
    </source>
</evidence>
<dbReference type="InterPro" id="IPR014747">
    <property type="entry name" value="Bac_photo_RC_H_C"/>
</dbReference>